<feature type="domain" description="Spt20-like SEP" evidence="2">
    <location>
        <begin position="20"/>
        <end position="166"/>
    </location>
</feature>
<feature type="region of interest" description="Disordered" evidence="1">
    <location>
        <begin position="230"/>
        <end position="396"/>
    </location>
</feature>
<feature type="region of interest" description="Disordered" evidence="1">
    <location>
        <begin position="464"/>
        <end position="540"/>
    </location>
</feature>
<feature type="compositionally biased region" description="Polar residues" evidence="1">
    <location>
        <begin position="353"/>
        <end position="366"/>
    </location>
</feature>
<sequence>MAGYNRTRYVEELLDKNEANAPSFSVHLHPEHWTLNNVSKFLYNTQISGLLDDIRAHRIPVDFLDLFDAVKVPFYDGCMIVELLDYRPQHRSKDATTSAAPLDKPERTRVVLHPNGETIFADICSLNRKSGSKWTDRDALEVESRILLATAPPLCLAPDPHLTRVVNHVLRVSTPTAPISLKRKAAAMDPEEDQLDKARRNKIMQFMNPRPGRTHTQSYKVLDAIHRSRMAREGKPPTPAVPSAEPMQQQPPPPQHSAFPAPVDKLKKQTQNRPGTPKTGFANGSAHGSASQTPSPTHHFSMPSSMEAAKRAPTPLQNSYAPSPPSVPQQTQPQPPPGQPVQPHQPRPPSAVPTFQPQIPNAQFLNQPPLARNPNLNGQAKPPVMNKPGGAPNGQIPTAQQLYYAQHMQQRLQQQAMQQAAQQHAQQNGGRATPRPGMPVNGAAAAAAQANAAALAAARGSPLAPSANQRLATRSPAGNPNTGQPSAPSAPPQLNFAYGQTHLRPPAANGNAGSPRPPAQGIPPHLAAAAAAARGSPSPVPPNANGRCIILRLCKRPIMVERAYRVDILVGQ</sequence>
<evidence type="ECO:0000259" key="2">
    <source>
        <dbReference type="Pfam" id="PF12090"/>
    </source>
</evidence>
<keyword evidence="4" id="KW-1185">Reference proteome</keyword>
<feature type="compositionally biased region" description="Polar residues" evidence="1">
    <location>
        <begin position="286"/>
        <end position="304"/>
    </location>
</feature>
<organism evidence="3 4">
    <name type="scientific">Roridomyces roridus</name>
    <dbReference type="NCBI Taxonomy" id="1738132"/>
    <lineage>
        <taxon>Eukaryota</taxon>
        <taxon>Fungi</taxon>
        <taxon>Dikarya</taxon>
        <taxon>Basidiomycota</taxon>
        <taxon>Agaricomycotina</taxon>
        <taxon>Agaricomycetes</taxon>
        <taxon>Agaricomycetidae</taxon>
        <taxon>Agaricales</taxon>
        <taxon>Marasmiineae</taxon>
        <taxon>Mycenaceae</taxon>
        <taxon>Roridomyces</taxon>
    </lineage>
</organism>
<dbReference type="GO" id="GO:0000124">
    <property type="term" value="C:SAGA complex"/>
    <property type="evidence" value="ECO:0007669"/>
    <property type="project" value="InterPro"/>
</dbReference>
<feature type="compositionally biased region" description="Low complexity" evidence="1">
    <location>
        <begin position="413"/>
        <end position="427"/>
    </location>
</feature>
<dbReference type="GO" id="GO:0003712">
    <property type="term" value="F:transcription coregulator activity"/>
    <property type="evidence" value="ECO:0007669"/>
    <property type="project" value="InterPro"/>
</dbReference>
<dbReference type="AlphaFoldDB" id="A0AAD7B2T5"/>
<dbReference type="InterPro" id="IPR046468">
    <property type="entry name" value="Spt20-like_SEP"/>
</dbReference>
<feature type="compositionally biased region" description="Pro residues" evidence="1">
    <location>
        <begin position="322"/>
        <end position="351"/>
    </location>
</feature>
<dbReference type="EMBL" id="JARKIF010000042">
    <property type="protein sequence ID" value="KAJ7609066.1"/>
    <property type="molecule type" value="Genomic_DNA"/>
</dbReference>
<proteinExistence type="predicted"/>
<gene>
    <name evidence="3" type="ORF">FB45DRAFT_945274</name>
</gene>
<comment type="caution">
    <text evidence="3">The sequence shown here is derived from an EMBL/GenBank/DDBJ whole genome shotgun (WGS) entry which is preliminary data.</text>
</comment>
<dbReference type="PANTHER" id="PTHR13526">
    <property type="entry name" value="TRANSCRIPTION FACTOR SPT20 HOMOLOG"/>
    <property type="match status" value="1"/>
</dbReference>
<protein>
    <submittedName>
        <fullName evidence="3">Spt20 family-domain-containing protein</fullName>
    </submittedName>
</protein>
<evidence type="ECO:0000313" key="4">
    <source>
        <dbReference type="Proteomes" id="UP001221142"/>
    </source>
</evidence>
<dbReference type="Pfam" id="PF12090">
    <property type="entry name" value="Spt20_SEP"/>
    <property type="match status" value="1"/>
</dbReference>
<feature type="region of interest" description="Disordered" evidence="1">
    <location>
        <begin position="413"/>
        <end position="444"/>
    </location>
</feature>
<dbReference type="PANTHER" id="PTHR13526:SF8">
    <property type="entry name" value="TRANSCRIPTION FACTOR SPT20 HOMOLOG"/>
    <property type="match status" value="1"/>
</dbReference>
<evidence type="ECO:0000313" key="3">
    <source>
        <dbReference type="EMBL" id="KAJ7609066.1"/>
    </source>
</evidence>
<reference evidence="3" key="1">
    <citation type="submission" date="2023-03" db="EMBL/GenBank/DDBJ databases">
        <title>Massive genome expansion in bonnet fungi (Mycena s.s.) driven by repeated elements and novel gene families across ecological guilds.</title>
        <authorList>
            <consortium name="Lawrence Berkeley National Laboratory"/>
            <person name="Harder C.B."/>
            <person name="Miyauchi S."/>
            <person name="Viragh M."/>
            <person name="Kuo A."/>
            <person name="Thoen E."/>
            <person name="Andreopoulos B."/>
            <person name="Lu D."/>
            <person name="Skrede I."/>
            <person name="Drula E."/>
            <person name="Henrissat B."/>
            <person name="Morin E."/>
            <person name="Kohler A."/>
            <person name="Barry K."/>
            <person name="LaButti K."/>
            <person name="Morin E."/>
            <person name="Salamov A."/>
            <person name="Lipzen A."/>
            <person name="Mereny Z."/>
            <person name="Hegedus B."/>
            <person name="Baldrian P."/>
            <person name="Stursova M."/>
            <person name="Weitz H."/>
            <person name="Taylor A."/>
            <person name="Grigoriev I.V."/>
            <person name="Nagy L.G."/>
            <person name="Martin F."/>
            <person name="Kauserud H."/>
        </authorList>
    </citation>
    <scope>NUCLEOTIDE SEQUENCE</scope>
    <source>
        <strain evidence="3">9284</strain>
    </source>
</reference>
<dbReference type="Proteomes" id="UP001221142">
    <property type="component" value="Unassembled WGS sequence"/>
</dbReference>
<dbReference type="InterPro" id="IPR021950">
    <property type="entry name" value="Spt20"/>
</dbReference>
<feature type="compositionally biased region" description="Polar residues" evidence="1">
    <location>
        <begin position="468"/>
        <end position="487"/>
    </location>
</feature>
<name>A0AAD7B2T5_9AGAR</name>
<accession>A0AAD7B2T5</accession>
<dbReference type="GO" id="GO:0006357">
    <property type="term" value="P:regulation of transcription by RNA polymerase II"/>
    <property type="evidence" value="ECO:0007669"/>
    <property type="project" value="TreeGrafter"/>
</dbReference>
<evidence type="ECO:0000256" key="1">
    <source>
        <dbReference type="SAM" id="MobiDB-lite"/>
    </source>
</evidence>